<evidence type="ECO:0000256" key="2">
    <source>
        <dbReference type="ARBA" id="ARBA00010135"/>
    </source>
</evidence>
<dbReference type="Pfam" id="PF01608">
    <property type="entry name" value="I_LWEQ"/>
    <property type="match status" value="1"/>
</dbReference>
<dbReference type="InterPro" id="IPR035964">
    <property type="entry name" value="I/LWEQ_dom_sf"/>
</dbReference>
<dbReference type="PROSITE" id="PS50942">
    <property type="entry name" value="ENTH"/>
    <property type="match status" value="1"/>
</dbReference>
<dbReference type="PANTHER" id="PTHR10407:SF15">
    <property type="entry name" value="HUNTINGTIN INTERACTING PROTEIN 1"/>
    <property type="match status" value="1"/>
</dbReference>
<dbReference type="EMBL" id="LXPE01000002">
    <property type="protein sequence ID" value="OBA28668.1"/>
    <property type="molecule type" value="Genomic_DNA"/>
</dbReference>
<evidence type="ECO:0000256" key="6">
    <source>
        <dbReference type="SAM" id="MobiDB-lite"/>
    </source>
</evidence>
<dbReference type="GO" id="GO:0080025">
    <property type="term" value="F:phosphatidylinositol-3,5-bisphosphate binding"/>
    <property type="evidence" value="ECO:0007669"/>
    <property type="project" value="TreeGrafter"/>
</dbReference>
<dbReference type="GO" id="GO:0030136">
    <property type="term" value="C:clathrin-coated vesicle"/>
    <property type="evidence" value="ECO:0007669"/>
    <property type="project" value="TreeGrafter"/>
</dbReference>
<dbReference type="InterPro" id="IPR002558">
    <property type="entry name" value="ILWEQ_dom"/>
</dbReference>
<dbReference type="SMART" id="SM00273">
    <property type="entry name" value="ENTH"/>
    <property type="match status" value="1"/>
</dbReference>
<feature type="coiled-coil region" evidence="5">
    <location>
        <begin position="399"/>
        <end position="549"/>
    </location>
</feature>
<evidence type="ECO:0000313" key="9">
    <source>
        <dbReference type="EMBL" id="OBA28668.1"/>
    </source>
</evidence>
<dbReference type="GO" id="GO:0006897">
    <property type="term" value="P:endocytosis"/>
    <property type="evidence" value="ECO:0007669"/>
    <property type="project" value="InterPro"/>
</dbReference>
<dbReference type="SUPFAM" id="SSF109885">
    <property type="entry name" value="I/LWEQ domain"/>
    <property type="match status" value="1"/>
</dbReference>
<keyword evidence="10" id="KW-1185">Reference proteome</keyword>
<evidence type="ECO:0000256" key="5">
    <source>
        <dbReference type="SAM" id="Coils"/>
    </source>
</evidence>
<feature type="domain" description="I/LWEQ" evidence="8">
    <location>
        <begin position="810"/>
        <end position="1049"/>
    </location>
</feature>
<dbReference type="InterPro" id="IPR008942">
    <property type="entry name" value="ENTH_VHS"/>
</dbReference>
<dbReference type="Gene3D" id="1.20.1410.10">
    <property type="entry name" value="I/LWEQ domain"/>
    <property type="match status" value="1"/>
</dbReference>
<dbReference type="SUPFAM" id="SSF48464">
    <property type="entry name" value="ENTH/VHS domain"/>
    <property type="match status" value="1"/>
</dbReference>
<dbReference type="InterPro" id="IPR011417">
    <property type="entry name" value="ANTH_dom"/>
</dbReference>
<keyword evidence="3" id="KW-0963">Cytoplasm</keyword>
<comment type="similarity">
    <text evidence="2">Belongs to the SLA2 family.</text>
</comment>
<protein>
    <submittedName>
        <fullName evidence="9">ANTH-domain-containing protein</fullName>
    </submittedName>
</protein>
<dbReference type="InterPro" id="IPR013809">
    <property type="entry name" value="ENTH"/>
</dbReference>
<dbReference type="Gene3D" id="1.25.40.90">
    <property type="match status" value="1"/>
</dbReference>
<feature type="compositionally biased region" description="Pro residues" evidence="6">
    <location>
        <begin position="300"/>
        <end position="309"/>
    </location>
</feature>
<dbReference type="Proteomes" id="UP000092321">
    <property type="component" value="Unassembled WGS sequence"/>
</dbReference>
<dbReference type="GO" id="GO:0030479">
    <property type="term" value="C:actin cortical patch"/>
    <property type="evidence" value="ECO:0007669"/>
    <property type="project" value="TreeGrafter"/>
</dbReference>
<evidence type="ECO:0000259" key="7">
    <source>
        <dbReference type="PROSITE" id="PS50942"/>
    </source>
</evidence>
<accession>A0A1B7TJ02</accession>
<feature type="domain" description="ENTH" evidence="7">
    <location>
        <begin position="1"/>
        <end position="136"/>
    </location>
</feature>
<feature type="region of interest" description="Disordered" evidence="6">
    <location>
        <begin position="269"/>
        <end position="316"/>
    </location>
</feature>
<dbReference type="GO" id="GO:0007015">
    <property type="term" value="P:actin filament organization"/>
    <property type="evidence" value="ECO:0007669"/>
    <property type="project" value="TreeGrafter"/>
</dbReference>
<dbReference type="GO" id="GO:0035615">
    <property type="term" value="F:clathrin adaptor activity"/>
    <property type="evidence" value="ECO:0007669"/>
    <property type="project" value="TreeGrafter"/>
</dbReference>
<dbReference type="InterPro" id="IPR030224">
    <property type="entry name" value="Sla2_fam"/>
</dbReference>
<sequence>MSKTEADLEKAIKKACSTDESAPKRKHVRTCIVYTYDHKSAKAVFHGMQNFITQTSMKGNSYEEDIRIFKMLITIHKIIQEGHKSAISEGIRNMNWLHSLGDRFSNTNNSYGHLIQGYVKFLLSKLSFHKNNKGFSGTFEYEEYISLRTVDDPNQGYEAILDLMDLQKNLFKFSKTIFSSLSDSETRSECKISALVPLVSESYGIYKFITSMLRAMFKQTGDEEALLPLIDSFEAQHSDLFSFYSKCSSLDYLSTLITVPKLPVNPPKVFNSEESGSSKPEKKNGISLSNENKQNSISTTPPPPLPPVPVETFQPQISSQPTGISYWQTQQMQFQQEQQMLEQERQNQLLQQQQQHQMFEEQQRAVQLQQEQQMEFLQQQQTGAINSLQRDLTTLRNQYDQDQVLLQQYDQRVQQLETEIQNVNNNANLQLQNKDGQISALTEESKTWKTKYESLAKLYSQLRQEHLNLLSKFKKLQQRAASASEAIEKKEKLERDLKAKNIELADLIRERDRARLDNDKIIGQSESVTDKLELEIRELKRKLKEQEELNSGNLTKIFQQHQQEIDSIRSEIDSPNSSTRQLVESLRKELQEKSEELEITQQTMDETIQQLASQQKETDAALDDQIDDVLKDHLKTLTDIVDAILLGGMSTIQDLLFDLMNNNSYNTTSENPNFIVTAIFASIEKCEDQATKFSTAFTDFLADGPKGDYSSLIITLSQFSNAVSDLTKNCKTISTHVSLSDQQSNDLISLVARTLREAEYFLEDLQNDNLNEEASNIEEKQDIVISGNIDLQTKLEDIADFVDALDITTLETSDNKDLADAIDYELEETHKTILDASIHIPNLLASADFSGDIGQVNKTILEYALEIIQAILKLIKASSSCQEEIASNNDLSLSKADFYRKNSRWTEGLISAAKAVGQSTKLLISTADGLLKKENSFEEFIVSSRDVAASTAQLVAASRAKSSLHSKTQQDLEDCSKVVSESCKKLVQHVKSILDKSVEESSSDFSKLSIYETKTVEMEQQVEILKLETLLDKARKRLGDIRQHSYKSTEEEGIVQS</sequence>
<dbReference type="AlphaFoldDB" id="A0A1B7TJ02"/>
<dbReference type="GO" id="GO:0043325">
    <property type="term" value="F:phosphatidylinositol-3,4-bisphosphate binding"/>
    <property type="evidence" value="ECO:0007669"/>
    <property type="project" value="TreeGrafter"/>
</dbReference>
<dbReference type="SMART" id="SM00307">
    <property type="entry name" value="ILWEQ"/>
    <property type="match status" value="1"/>
</dbReference>
<feature type="compositionally biased region" description="Polar residues" evidence="6">
    <location>
        <begin position="286"/>
        <end position="299"/>
    </location>
</feature>
<evidence type="ECO:0000256" key="3">
    <source>
        <dbReference type="ARBA" id="ARBA00022490"/>
    </source>
</evidence>
<proteinExistence type="inferred from homology"/>
<dbReference type="Pfam" id="PF07651">
    <property type="entry name" value="ANTH"/>
    <property type="match status" value="1"/>
</dbReference>
<dbReference type="OrthoDB" id="10262320at2759"/>
<dbReference type="PANTHER" id="PTHR10407">
    <property type="entry name" value="HUNTINGTIN INTERACTING PROTEIN 1"/>
    <property type="match status" value="1"/>
</dbReference>
<dbReference type="GO" id="GO:0032051">
    <property type="term" value="F:clathrin light chain binding"/>
    <property type="evidence" value="ECO:0007669"/>
    <property type="project" value="TreeGrafter"/>
</dbReference>
<name>A0A1B7TJ02_9ASCO</name>
<keyword evidence="5" id="KW-0175">Coiled coil</keyword>
<evidence type="ECO:0000256" key="4">
    <source>
        <dbReference type="ARBA" id="ARBA00023203"/>
    </source>
</evidence>
<dbReference type="PROSITE" id="PS50945">
    <property type="entry name" value="I_LWEQ"/>
    <property type="match status" value="1"/>
</dbReference>
<evidence type="ECO:0000256" key="1">
    <source>
        <dbReference type="ARBA" id="ARBA00004496"/>
    </source>
</evidence>
<keyword evidence="4" id="KW-0009">Actin-binding</keyword>
<gene>
    <name evidence="9" type="ORF">HANVADRAFT_304</name>
</gene>
<dbReference type="GO" id="GO:0048268">
    <property type="term" value="P:clathrin coat assembly"/>
    <property type="evidence" value="ECO:0007669"/>
    <property type="project" value="TreeGrafter"/>
</dbReference>
<evidence type="ECO:0000313" key="10">
    <source>
        <dbReference type="Proteomes" id="UP000092321"/>
    </source>
</evidence>
<organism evidence="9 10">
    <name type="scientific">Hanseniaspora valbyensis NRRL Y-1626</name>
    <dbReference type="NCBI Taxonomy" id="766949"/>
    <lineage>
        <taxon>Eukaryota</taxon>
        <taxon>Fungi</taxon>
        <taxon>Dikarya</taxon>
        <taxon>Ascomycota</taxon>
        <taxon>Saccharomycotina</taxon>
        <taxon>Saccharomycetes</taxon>
        <taxon>Saccharomycodales</taxon>
        <taxon>Saccharomycodaceae</taxon>
        <taxon>Hanseniaspora</taxon>
    </lineage>
</organism>
<comment type="subcellular location">
    <subcellularLocation>
        <location evidence="1">Cytoplasm</location>
    </subcellularLocation>
</comment>
<comment type="caution">
    <text evidence="9">The sequence shown here is derived from an EMBL/GenBank/DDBJ whole genome shotgun (WGS) entry which is preliminary data.</text>
</comment>
<reference evidence="10" key="1">
    <citation type="journal article" date="2016" name="Proc. Natl. Acad. Sci. U.S.A.">
        <title>Comparative genomics of biotechnologically important yeasts.</title>
        <authorList>
            <person name="Riley R."/>
            <person name="Haridas S."/>
            <person name="Wolfe K.H."/>
            <person name="Lopes M.R."/>
            <person name="Hittinger C.T."/>
            <person name="Goeker M."/>
            <person name="Salamov A.A."/>
            <person name="Wisecaver J.H."/>
            <person name="Long T.M."/>
            <person name="Calvey C.H."/>
            <person name="Aerts A.L."/>
            <person name="Barry K.W."/>
            <person name="Choi C."/>
            <person name="Clum A."/>
            <person name="Coughlan A.Y."/>
            <person name="Deshpande S."/>
            <person name="Douglass A.P."/>
            <person name="Hanson S.J."/>
            <person name="Klenk H.-P."/>
            <person name="LaButti K.M."/>
            <person name="Lapidus A."/>
            <person name="Lindquist E.A."/>
            <person name="Lipzen A.M."/>
            <person name="Meier-Kolthoff J.P."/>
            <person name="Ohm R.A."/>
            <person name="Otillar R.P."/>
            <person name="Pangilinan J.L."/>
            <person name="Peng Y."/>
            <person name="Rokas A."/>
            <person name="Rosa C.A."/>
            <person name="Scheuner C."/>
            <person name="Sibirny A.A."/>
            <person name="Slot J.C."/>
            <person name="Stielow J.B."/>
            <person name="Sun H."/>
            <person name="Kurtzman C.P."/>
            <person name="Blackwell M."/>
            <person name="Grigoriev I.V."/>
            <person name="Jeffries T.W."/>
        </authorList>
    </citation>
    <scope>NUCLEOTIDE SEQUENCE [LARGE SCALE GENOMIC DNA]</scope>
    <source>
        <strain evidence="10">NRRL Y-1626</strain>
    </source>
</reference>
<evidence type="ECO:0000259" key="8">
    <source>
        <dbReference type="PROSITE" id="PS50945"/>
    </source>
</evidence>
<dbReference type="GO" id="GO:0051015">
    <property type="term" value="F:actin filament binding"/>
    <property type="evidence" value="ECO:0007669"/>
    <property type="project" value="TreeGrafter"/>
</dbReference>
<feature type="coiled-coil region" evidence="5">
    <location>
        <begin position="576"/>
        <end position="617"/>
    </location>
</feature>